<dbReference type="InterPro" id="IPR036097">
    <property type="entry name" value="HisK_dim/P_sf"/>
</dbReference>
<name>A0A1I0I4C5_9ACTN</name>
<dbReference type="OrthoDB" id="340764at2"/>
<keyword evidence="9 22" id="KW-0418">Kinase</keyword>
<dbReference type="SUPFAM" id="SSF52172">
    <property type="entry name" value="CheY-like"/>
    <property type="match status" value="2"/>
</dbReference>
<dbReference type="CDD" id="cd17546">
    <property type="entry name" value="REC_hyHK_CKI1_RcsC-like"/>
    <property type="match status" value="2"/>
</dbReference>
<dbReference type="InterPro" id="IPR005467">
    <property type="entry name" value="His_kinase_dom"/>
</dbReference>
<dbReference type="SMART" id="SM00304">
    <property type="entry name" value="HAMP"/>
    <property type="match status" value="1"/>
</dbReference>
<dbReference type="PANTHER" id="PTHR45339:SF5">
    <property type="entry name" value="HISTIDINE KINASE"/>
    <property type="match status" value="1"/>
</dbReference>
<dbReference type="InterPro" id="IPR004358">
    <property type="entry name" value="Sig_transdc_His_kin-like_C"/>
</dbReference>
<protein>
    <recommendedName>
        <fullName evidence="14">Circadian input-output histidine kinase CikA</fullName>
        <ecNumber evidence="4">2.7.13.3</ecNumber>
    </recommendedName>
</protein>
<feature type="modified residue" description="4-aspartylphosphate" evidence="16">
    <location>
        <position position="614"/>
    </location>
</feature>
<dbReference type="RefSeq" id="WP_091447848.1">
    <property type="nucleotide sequence ID" value="NZ_FOIE01000010.1"/>
</dbReference>
<evidence type="ECO:0000256" key="8">
    <source>
        <dbReference type="ARBA" id="ARBA00022741"/>
    </source>
</evidence>
<evidence type="ECO:0000256" key="11">
    <source>
        <dbReference type="ARBA" id="ARBA00022989"/>
    </source>
</evidence>
<evidence type="ECO:0000256" key="9">
    <source>
        <dbReference type="ARBA" id="ARBA00022777"/>
    </source>
</evidence>
<dbReference type="Gene3D" id="3.30.565.10">
    <property type="entry name" value="Histidine kinase-like ATPase, C-terminal domain"/>
    <property type="match status" value="1"/>
</dbReference>
<keyword evidence="6" id="KW-0808">Transferase</keyword>
<dbReference type="PROSITE" id="PS50110">
    <property type="entry name" value="RESPONSE_REGULATORY"/>
    <property type="match status" value="2"/>
</dbReference>
<dbReference type="PROSITE" id="PS50109">
    <property type="entry name" value="HIS_KIN"/>
    <property type="match status" value="1"/>
</dbReference>
<dbReference type="Gene3D" id="1.10.287.130">
    <property type="match status" value="1"/>
</dbReference>
<evidence type="ECO:0000256" key="14">
    <source>
        <dbReference type="ARBA" id="ARBA00074306"/>
    </source>
</evidence>
<feature type="domain" description="HPt" evidence="21">
    <location>
        <begin position="854"/>
        <end position="949"/>
    </location>
</feature>
<keyword evidence="23" id="KW-1185">Reference proteome</keyword>
<evidence type="ECO:0000256" key="7">
    <source>
        <dbReference type="ARBA" id="ARBA00022692"/>
    </source>
</evidence>
<evidence type="ECO:0000256" key="6">
    <source>
        <dbReference type="ARBA" id="ARBA00022679"/>
    </source>
</evidence>
<evidence type="ECO:0000256" key="17">
    <source>
        <dbReference type="SAM" id="Phobius"/>
    </source>
</evidence>
<comment type="similarity">
    <text evidence="3">In the N-terminal section; belongs to the phytochrome family.</text>
</comment>
<dbReference type="FunFam" id="1.10.287.130:FF:000004">
    <property type="entry name" value="Ethylene receptor 1"/>
    <property type="match status" value="1"/>
</dbReference>
<proteinExistence type="inferred from homology"/>
<dbReference type="InterPro" id="IPR007891">
    <property type="entry name" value="CHASE3"/>
</dbReference>
<feature type="modified residue" description="4-aspartylphosphate" evidence="16">
    <location>
        <position position="754"/>
    </location>
</feature>
<evidence type="ECO:0000256" key="4">
    <source>
        <dbReference type="ARBA" id="ARBA00012438"/>
    </source>
</evidence>
<dbReference type="Pfam" id="PF00672">
    <property type="entry name" value="HAMP"/>
    <property type="match status" value="1"/>
</dbReference>
<dbReference type="GO" id="GO:0005886">
    <property type="term" value="C:plasma membrane"/>
    <property type="evidence" value="ECO:0007669"/>
    <property type="project" value="UniProtKB-SubCell"/>
</dbReference>
<dbReference type="EC" id="2.7.13.3" evidence="4"/>
<dbReference type="AlphaFoldDB" id="A0A1I0I4C5"/>
<dbReference type="SMART" id="SM00388">
    <property type="entry name" value="HisKA"/>
    <property type="match status" value="1"/>
</dbReference>
<dbReference type="PRINTS" id="PR00344">
    <property type="entry name" value="BCTRLSENSOR"/>
</dbReference>
<accession>A0A1I0I4C5</accession>
<evidence type="ECO:0000259" key="20">
    <source>
        <dbReference type="PROSITE" id="PS50885"/>
    </source>
</evidence>
<dbReference type="Pfam" id="PF02518">
    <property type="entry name" value="HATPase_c"/>
    <property type="match status" value="1"/>
</dbReference>
<dbReference type="SUPFAM" id="SSF55874">
    <property type="entry name" value="ATPase domain of HSP90 chaperone/DNA topoisomerase II/histidine kinase"/>
    <property type="match status" value="1"/>
</dbReference>
<dbReference type="Pfam" id="PF00512">
    <property type="entry name" value="HisKA"/>
    <property type="match status" value="1"/>
</dbReference>
<feature type="domain" description="HAMP" evidence="20">
    <location>
        <begin position="246"/>
        <end position="298"/>
    </location>
</feature>
<sequence length="966" mass="101757">MGLKWCVGRAGHHPVAFKEAVPEADTGSVFPHRARRPGAEPLPLRVLLRRPLLVALSGVSVVALTLLGLAVLVVPVLGNRIATYDQMAWALQDSHVAMLNQETGLRGYLITREERFLQPYEAGVAELQEVDAEIASWTGVDAELAGRLAELTAAHQAWTEDWVRPMLAGQPAVGDAVALAELLSQDKALFDHYRAIEAEARAAVEERRAGAMALQRLALYAGALVGVGTAAAVAAVLRRAYRRLETQVVPPTQEVRDALAALAAGDLTRRAGESGSDELRRIAADVNALGHALQERNELVAARERDLVAARDDAERAGQAKTAFLATMSHEIRTPLNAVLGLTDLLLATDLTDEQRGHLETVAGSGDSLLSLINDILDFSKIEAGELDLEAAPFDLVGVVYDVAQLLAPTASGAGLDLLVDVAGDGPWQVVGDGSRFRQVVTNLVGNAVKFTSEGHVVLRLTGTAAEGRLQCRLSVVDTGIGIGPDQRHRLFRSFSQVDASVTRSYGGTGLGLAISQRIARAMGGDIQVHSELGVGSTFTVALDLPLAPAVPDGSSADGLAGLRVLVVDDSPTNLRILEHQLVRHGAECVLAGSGPAALELLDRGTGIDVAVLDLDMPGMDGDVLAARLRARPATADLPLVLVSSSATLPAERYAHFDARLNKPVRPERLARTVRSVAPRGRTEGVPGGAERGRSALPAPARSLRVLVAEDNAVNAQLMSLYLRQLGHECTHVGDGEQAVDAVLRGAYDVVLMDAQMPVLGGVEATAAIRLLPLETQPRVYAVTASVLAADRTAFLEAGADGFLTKPIRMGTLRDALDEVTLPPDAPVAAGPGQQAALDPETVEDLRDLGDDAFAHLYSRYLSTLDDAVSAIVAAADRPSWSVDDEGSVPRLAHGLKGSSAALGATALAQVCHRLETVDPATLAVGDTLAVLDRERSRVRTAVTELLAAVGPGCRDGVSGPPTIER</sequence>
<dbReference type="Proteomes" id="UP000198507">
    <property type="component" value="Unassembled WGS sequence"/>
</dbReference>
<gene>
    <name evidence="22" type="ORF">SAMN04488546_4186</name>
</gene>
<dbReference type="InterPro" id="IPR008207">
    <property type="entry name" value="Sig_transdc_His_kin_Hpt_dom"/>
</dbReference>
<dbReference type="PROSITE" id="PS50894">
    <property type="entry name" value="HPT"/>
    <property type="match status" value="1"/>
</dbReference>
<dbReference type="CDD" id="cd00088">
    <property type="entry name" value="HPT"/>
    <property type="match status" value="1"/>
</dbReference>
<keyword evidence="8" id="KW-0547">Nucleotide-binding</keyword>
<evidence type="ECO:0000256" key="10">
    <source>
        <dbReference type="ARBA" id="ARBA00022840"/>
    </source>
</evidence>
<dbReference type="SMART" id="SM00448">
    <property type="entry name" value="REC"/>
    <property type="match status" value="2"/>
</dbReference>
<keyword evidence="10" id="KW-0067">ATP-binding</keyword>
<dbReference type="InterPro" id="IPR003661">
    <property type="entry name" value="HisK_dim/P_dom"/>
</dbReference>
<comment type="catalytic activity">
    <reaction evidence="1">
        <text>ATP + protein L-histidine = ADP + protein N-phospho-L-histidine.</text>
        <dbReference type="EC" id="2.7.13.3"/>
    </reaction>
</comment>
<evidence type="ECO:0000256" key="1">
    <source>
        <dbReference type="ARBA" id="ARBA00000085"/>
    </source>
</evidence>
<evidence type="ECO:0000256" key="16">
    <source>
        <dbReference type="PROSITE-ProRule" id="PRU00169"/>
    </source>
</evidence>
<dbReference type="CDD" id="cd16922">
    <property type="entry name" value="HATPase_EvgS-ArcB-TorS-like"/>
    <property type="match status" value="1"/>
</dbReference>
<evidence type="ECO:0000259" key="21">
    <source>
        <dbReference type="PROSITE" id="PS50894"/>
    </source>
</evidence>
<dbReference type="CDD" id="cd00082">
    <property type="entry name" value="HisKA"/>
    <property type="match status" value="1"/>
</dbReference>
<keyword evidence="7 17" id="KW-0812">Transmembrane</keyword>
<dbReference type="SUPFAM" id="SSF47384">
    <property type="entry name" value="Homodimeric domain of signal transducing histidine kinase"/>
    <property type="match status" value="1"/>
</dbReference>
<dbReference type="Gene3D" id="1.20.120.160">
    <property type="entry name" value="HPT domain"/>
    <property type="match status" value="1"/>
</dbReference>
<dbReference type="FunFam" id="3.30.565.10:FF:000010">
    <property type="entry name" value="Sensor histidine kinase RcsC"/>
    <property type="match status" value="1"/>
</dbReference>
<dbReference type="InterPro" id="IPR003594">
    <property type="entry name" value="HATPase_dom"/>
</dbReference>
<reference evidence="23" key="1">
    <citation type="submission" date="2016-10" db="EMBL/GenBank/DDBJ databases">
        <authorList>
            <person name="Varghese N."/>
            <person name="Submissions S."/>
        </authorList>
    </citation>
    <scope>NUCLEOTIDE SEQUENCE [LARGE SCALE GENOMIC DNA]</scope>
    <source>
        <strain evidence="23">DSM 44209</strain>
    </source>
</reference>
<dbReference type="SMART" id="SM00387">
    <property type="entry name" value="HATPase_c"/>
    <property type="match status" value="1"/>
</dbReference>
<dbReference type="GO" id="GO:0005524">
    <property type="term" value="F:ATP binding"/>
    <property type="evidence" value="ECO:0007669"/>
    <property type="project" value="UniProtKB-KW"/>
</dbReference>
<evidence type="ECO:0000256" key="15">
    <source>
        <dbReference type="PROSITE-ProRule" id="PRU00110"/>
    </source>
</evidence>
<dbReference type="SUPFAM" id="SSF47226">
    <property type="entry name" value="Histidine-containing phosphotransfer domain, HPT domain"/>
    <property type="match status" value="1"/>
</dbReference>
<keyword evidence="12" id="KW-0902">Two-component regulatory system</keyword>
<dbReference type="GO" id="GO:0000155">
    <property type="term" value="F:phosphorelay sensor kinase activity"/>
    <property type="evidence" value="ECO:0007669"/>
    <property type="project" value="InterPro"/>
</dbReference>
<evidence type="ECO:0000259" key="18">
    <source>
        <dbReference type="PROSITE" id="PS50109"/>
    </source>
</evidence>
<comment type="subcellular location">
    <subcellularLocation>
        <location evidence="2">Cell membrane</location>
    </subcellularLocation>
</comment>
<feature type="transmembrane region" description="Helical" evidence="17">
    <location>
        <begin position="52"/>
        <end position="77"/>
    </location>
</feature>
<evidence type="ECO:0000313" key="22">
    <source>
        <dbReference type="EMBL" id="SET91343.1"/>
    </source>
</evidence>
<dbReference type="Pfam" id="PF00072">
    <property type="entry name" value="Response_reg"/>
    <property type="match status" value="2"/>
</dbReference>
<dbReference type="PANTHER" id="PTHR45339">
    <property type="entry name" value="HYBRID SIGNAL TRANSDUCTION HISTIDINE KINASE J"/>
    <property type="match status" value="1"/>
</dbReference>
<dbReference type="InterPro" id="IPR011006">
    <property type="entry name" value="CheY-like_superfamily"/>
</dbReference>
<dbReference type="PROSITE" id="PS50885">
    <property type="entry name" value="HAMP"/>
    <property type="match status" value="1"/>
</dbReference>
<feature type="domain" description="Histidine kinase" evidence="18">
    <location>
        <begin position="327"/>
        <end position="547"/>
    </location>
</feature>
<feature type="domain" description="Response regulatory" evidence="19">
    <location>
        <begin position="564"/>
        <end position="678"/>
    </location>
</feature>
<dbReference type="InterPro" id="IPR003660">
    <property type="entry name" value="HAMP_dom"/>
</dbReference>
<dbReference type="InterPro" id="IPR036890">
    <property type="entry name" value="HATPase_C_sf"/>
</dbReference>
<dbReference type="InterPro" id="IPR036641">
    <property type="entry name" value="HPT_dom_sf"/>
</dbReference>
<evidence type="ECO:0000259" key="19">
    <source>
        <dbReference type="PROSITE" id="PS50110"/>
    </source>
</evidence>
<dbReference type="EMBL" id="FOIE01000010">
    <property type="protein sequence ID" value="SET91343.1"/>
    <property type="molecule type" value="Genomic_DNA"/>
</dbReference>
<feature type="modified residue" description="Phosphohistidine" evidence="15">
    <location>
        <position position="894"/>
    </location>
</feature>
<feature type="transmembrane region" description="Helical" evidence="17">
    <location>
        <begin position="217"/>
        <end position="237"/>
    </location>
</feature>
<evidence type="ECO:0000256" key="5">
    <source>
        <dbReference type="ARBA" id="ARBA00022553"/>
    </source>
</evidence>
<evidence type="ECO:0000313" key="23">
    <source>
        <dbReference type="Proteomes" id="UP000198507"/>
    </source>
</evidence>
<dbReference type="InterPro" id="IPR001789">
    <property type="entry name" value="Sig_transdc_resp-reg_receiver"/>
</dbReference>
<feature type="domain" description="Response regulatory" evidence="19">
    <location>
        <begin position="705"/>
        <end position="821"/>
    </location>
</feature>
<evidence type="ECO:0000256" key="13">
    <source>
        <dbReference type="ARBA" id="ARBA00023136"/>
    </source>
</evidence>
<organism evidence="22 23">
    <name type="scientific">Geodermatophilus poikilotrophus</name>
    <dbReference type="NCBI Taxonomy" id="1333667"/>
    <lineage>
        <taxon>Bacteria</taxon>
        <taxon>Bacillati</taxon>
        <taxon>Actinomycetota</taxon>
        <taxon>Actinomycetes</taxon>
        <taxon>Geodermatophilales</taxon>
        <taxon>Geodermatophilaceae</taxon>
        <taxon>Geodermatophilus</taxon>
    </lineage>
</organism>
<evidence type="ECO:0000256" key="12">
    <source>
        <dbReference type="ARBA" id="ARBA00023012"/>
    </source>
</evidence>
<dbReference type="Gene3D" id="3.40.50.2300">
    <property type="match status" value="2"/>
</dbReference>
<evidence type="ECO:0000256" key="3">
    <source>
        <dbReference type="ARBA" id="ARBA00006402"/>
    </source>
</evidence>
<keyword evidence="5 16" id="KW-0597">Phosphoprotein</keyword>
<keyword evidence="13 17" id="KW-0472">Membrane</keyword>
<dbReference type="SMART" id="SM00073">
    <property type="entry name" value="HPT"/>
    <property type="match status" value="1"/>
</dbReference>
<evidence type="ECO:0000256" key="2">
    <source>
        <dbReference type="ARBA" id="ARBA00004236"/>
    </source>
</evidence>
<dbReference type="Pfam" id="PF01627">
    <property type="entry name" value="Hpt"/>
    <property type="match status" value="1"/>
</dbReference>
<keyword evidence="11 17" id="KW-1133">Transmembrane helix</keyword>
<dbReference type="Pfam" id="PF05227">
    <property type="entry name" value="CHASE3"/>
    <property type="match status" value="1"/>
</dbReference>